<evidence type="ECO:0000313" key="2">
    <source>
        <dbReference type="Proteomes" id="UP000198282"/>
    </source>
</evidence>
<gene>
    <name evidence="1" type="ORF">SAMN05216276_101042</name>
</gene>
<evidence type="ECO:0000313" key="1">
    <source>
        <dbReference type="EMBL" id="SNS47522.1"/>
    </source>
</evidence>
<reference evidence="1 2" key="1">
    <citation type="submission" date="2017-06" db="EMBL/GenBank/DDBJ databases">
        <authorList>
            <person name="Kim H.J."/>
            <person name="Triplett B.A."/>
        </authorList>
    </citation>
    <scope>NUCLEOTIDE SEQUENCE [LARGE SCALE GENOMIC DNA]</scope>
    <source>
        <strain evidence="1 2">CGMCC 4.2132</strain>
    </source>
</reference>
<protein>
    <submittedName>
        <fullName evidence="1">Uncharacterized protein</fullName>
    </submittedName>
</protein>
<proteinExistence type="predicted"/>
<dbReference type="Gene3D" id="3.40.50.720">
    <property type="entry name" value="NAD(P)-binding Rossmann-like Domain"/>
    <property type="match status" value="1"/>
</dbReference>
<accession>A0A239EUF3</accession>
<organism evidence="1 2">
    <name type="scientific">Streptosporangium subroseum</name>
    <dbReference type="NCBI Taxonomy" id="106412"/>
    <lineage>
        <taxon>Bacteria</taxon>
        <taxon>Bacillati</taxon>
        <taxon>Actinomycetota</taxon>
        <taxon>Actinomycetes</taxon>
        <taxon>Streptosporangiales</taxon>
        <taxon>Streptosporangiaceae</taxon>
        <taxon>Streptosporangium</taxon>
    </lineage>
</organism>
<keyword evidence="2" id="KW-1185">Reference proteome</keyword>
<dbReference type="EMBL" id="FZOD01000010">
    <property type="protein sequence ID" value="SNS47522.1"/>
    <property type="molecule type" value="Genomic_DNA"/>
</dbReference>
<name>A0A239EUF3_9ACTN</name>
<dbReference type="RefSeq" id="WP_218825287.1">
    <property type="nucleotide sequence ID" value="NZ_FZOD01000010.1"/>
</dbReference>
<sequence length="162" mass="17030">MPGVWGGRGHARVDGVEELVQAGQLFVSQGPEDLVEDAFARRGAGCQGLGAFRGEGDELGAPVIGGRCPGFNVTGLGRELPFAGALEKVLTTLHLGDPRRGAEIIVRLARDPVFAGVTGGYFAAKNAQPLPCPQAGRDETAQRTLWNVTAELLLPIRRPHAA</sequence>
<dbReference type="AlphaFoldDB" id="A0A239EUF3"/>
<dbReference type="Proteomes" id="UP000198282">
    <property type="component" value="Unassembled WGS sequence"/>
</dbReference>